<dbReference type="EMBL" id="JAMDMJ010000025">
    <property type="protein sequence ID" value="MCY9597810.1"/>
    <property type="molecule type" value="Genomic_DNA"/>
</dbReference>
<dbReference type="PROSITE" id="PS50995">
    <property type="entry name" value="HTH_MARR_2"/>
    <property type="match status" value="1"/>
</dbReference>
<proteinExistence type="predicted"/>
<reference evidence="6 7" key="1">
    <citation type="submission" date="2018-01" db="EMBL/GenBank/DDBJ databases">
        <title>The whole genome sequencing and assembly of Paenibacillus chitinolyticus KCCM 41400 strain.</title>
        <authorList>
            <person name="Kim J.-Y."/>
            <person name="Park M.-K."/>
            <person name="Lee Y.-J."/>
            <person name="Yi H."/>
            <person name="Bahn Y.-S."/>
            <person name="Kim J.F."/>
            <person name="Lee D.-W."/>
        </authorList>
    </citation>
    <scope>NUCLEOTIDE SEQUENCE [LARGE SCALE GENOMIC DNA]</scope>
    <source>
        <strain evidence="6 7">KCCM 41400</strain>
    </source>
</reference>
<gene>
    <name evidence="5" type="ORF">M5X16_18755</name>
    <name evidence="6" type="ORF">PC41400_21995</name>
</gene>
<keyword evidence="2" id="KW-0238">DNA-binding</keyword>
<dbReference type="Proteomes" id="UP001527202">
    <property type="component" value="Unassembled WGS sequence"/>
</dbReference>
<keyword evidence="1" id="KW-0805">Transcription regulation</keyword>
<dbReference type="SUPFAM" id="SSF46785">
    <property type="entry name" value="Winged helix' DNA-binding domain"/>
    <property type="match status" value="1"/>
</dbReference>
<feature type="domain" description="HTH marR-type" evidence="4">
    <location>
        <begin position="1"/>
        <end position="139"/>
    </location>
</feature>
<keyword evidence="8" id="KW-1185">Reference proteome</keyword>
<evidence type="ECO:0000313" key="6">
    <source>
        <dbReference type="EMBL" id="QAV20194.1"/>
    </source>
</evidence>
<evidence type="ECO:0000259" key="4">
    <source>
        <dbReference type="PROSITE" id="PS50995"/>
    </source>
</evidence>
<evidence type="ECO:0000256" key="2">
    <source>
        <dbReference type="ARBA" id="ARBA00023125"/>
    </source>
</evidence>
<accession>A0A410X0J1</accession>
<evidence type="ECO:0000256" key="1">
    <source>
        <dbReference type="ARBA" id="ARBA00023015"/>
    </source>
</evidence>
<dbReference type="Proteomes" id="UP000288943">
    <property type="component" value="Chromosome"/>
</dbReference>
<evidence type="ECO:0000256" key="3">
    <source>
        <dbReference type="ARBA" id="ARBA00023163"/>
    </source>
</evidence>
<dbReference type="GeneID" id="95377466"/>
<dbReference type="PANTHER" id="PTHR42756:SF1">
    <property type="entry name" value="TRANSCRIPTIONAL REPRESSOR OF EMRAB OPERON"/>
    <property type="match status" value="1"/>
</dbReference>
<dbReference type="OrthoDB" id="327696at2"/>
<evidence type="ECO:0000313" key="7">
    <source>
        <dbReference type="Proteomes" id="UP000288943"/>
    </source>
</evidence>
<sequence>MLDNEDYVARILRATMSFYRRIGPQMSHFKEMGLTGPQFHVLNWISETGPGKITQLAEMMEVKPSAITVMIDRMEQNKFVVRHHDENDRRVVMVSLTEHGQSVLKEAKLKSFEVIKQYYSRLDPDELESLMKISEKLQNIAGNEDDNNGKCCKS</sequence>
<dbReference type="GO" id="GO:0003677">
    <property type="term" value="F:DNA binding"/>
    <property type="evidence" value="ECO:0007669"/>
    <property type="project" value="UniProtKB-KW"/>
</dbReference>
<dbReference type="SMART" id="SM00347">
    <property type="entry name" value="HTH_MARR"/>
    <property type="match status" value="1"/>
</dbReference>
<organism evidence="6 7">
    <name type="scientific">Paenibacillus chitinolyticus</name>
    <dbReference type="NCBI Taxonomy" id="79263"/>
    <lineage>
        <taxon>Bacteria</taxon>
        <taxon>Bacillati</taxon>
        <taxon>Bacillota</taxon>
        <taxon>Bacilli</taxon>
        <taxon>Bacillales</taxon>
        <taxon>Paenibacillaceae</taxon>
        <taxon>Paenibacillus</taxon>
    </lineage>
</organism>
<dbReference type="PRINTS" id="PR00598">
    <property type="entry name" value="HTHMARR"/>
</dbReference>
<keyword evidence="3" id="KW-0804">Transcription</keyword>
<evidence type="ECO:0000313" key="8">
    <source>
        <dbReference type="Proteomes" id="UP001527202"/>
    </source>
</evidence>
<dbReference type="InterPro" id="IPR036390">
    <property type="entry name" value="WH_DNA-bd_sf"/>
</dbReference>
<dbReference type="Pfam" id="PF01047">
    <property type="entry name" value="MarR"/>
    <property type="match status" value="1"/>
</dbReference>
<evidence type="ECO:0000313" key="5">
    <source>
        <dbReference type="EMBL" id="MCY9597810.1"/>
    </source>
</evidence>
<dbReference type="KEGG" id="pchi:PC41400_21995"/>
<dbReference type="GO" id="GO:0003700">
    <property type="term" value="F:DNA-binding transcription factor activity"/>
    <property type="evidence" value="ECO:0007669"/>
    <property type="project" value="InterPro"/>
</dbReference>
<reference evidence="5 8" key="2">
    <citation type="submission" date="2022-05" db="EMBL/GenBank/DDBJ databases">
        <title>Genome Sequencing of Bee-Associated Microbes.</title>
        <authorList>
            <person name="Dunlap C."/>
        </authorList>
    </citation>
    <scope>NUCLEOTIDE SEQUENCE [LARGE SCALE GENOMIC DNA]</scope>
    <source>
        <strain evidence="5 8">NRRL B-23120</strain>
    </source>
</reference>
<dbReference type="InterPro" id="IPR036388">
    <property type="entry name" value="WH-like_DNA-bd_sf"/>
</dbReference>
<dbReference type="RefSeq" id="WP_042232757.1">
    <property type="nucleotide sequence ID" value="NZ_CP026520.1"/>
</dbReference>
<dbReference type="PANTHER" id="PTHR42756">
    <property type="entry name" value="TRANSCRIPTIONAL REGULATOR, MARR"/>
    <property type="match status" value="1"/>
</dbReference>
<name>A0A410X0J1_9BACL</name>
<protein>
    <submittedName>
        <fullName evidence="6">MarR family transcriptional regulator</fullName>
    </submittedName>
</protein>
<dbReference type="InterPro" id="IPR000835">
    <property type="entry name" value="HTH_MarR-typ"/>
</dbReference>
<dbReference type="Gene3D" id="1.10.10.10">
    <property type="entry name" value="Winged helix-like DNA-binding domain superfamily/Winged helix DNA-binding domain"/>
    <property type="match status" value="1"/>
</dbReference>
<dbReference type="AlphaFoldDB" id="A0A410X0J1"/>
<dbReference type="EMBL" id="CP026520">
    <property type="protein sequence ID" value="QAV20194.1"/>
    <property type="molecule type" value="Genomic_DNA"/>
</dbReference>